<sequence length="66" mass="7215">MISFFRIRDLASYTSFYPVYEINALAYSVTALLAKALFTNLTTPLALKSAKALKIALASLGVLNEN</sequence>
<comment type="caution">
    <text evidence="1">The sequence shown here is derived from an EMBL/GenBank/DDBJ whole genome shotgun (WGS) entry which is preliminary data.</text>
</comment>
<dbReference type="AlphaFoldDB" id="K6YBC5"/>
<name>K6YBC5_9ALTE</name>
<organism evidence="1 2">
    <name type="scientific">Aliiglaciecola lipolytica E3</name>
    <dbReference type="NCBI Taxonomy" id="1127673"/>
    <lineage>
        <taxon>Bacteria</taxon>
        <taxon>Pseudomonadati</taxon>
        <taxon>Pseudomonadota</taxon>
        <taxon>Gammaproteobacteria</taxon>
        <taxon>Alteromonadales</taxon>
        <taxon>Alteromonadaceae</taxon>
        <taxon>Aliiglaciecola</taxon>
    </lineage>
</organism>
<dbReference type="Proteomes" id="UP000006334">
    <property type="component" value="Unassembled WGS sequence"/>
</dbReference>
<accession>K6YBC5</accession>
<dbReference type="EMBL" id="BAEN01000057">
    <property type="protein sequence ID" value="GAC15487.1"/>
    <property type="molecule type" value="Genomic_DNA"/>
</dbReference>
<protein>
    <submittedName>
        <fullName evidence="1">Uncharacterized protein</fullName>
    </submittedName>
</protein>
<gene>
    <name evidence="1" type="ORF">GLIP_2866</name>
</gene>
<evidence type="ECO:0000313" key="2">
    <source>
        <dbReference type="Proteomes" id="UP000006334"/>
    </source>
</evidence>
<evidence type="ECO:0000313" key="1">
    <source>
        <dbReference type="EMBL" id="GAC15487.1"/>
    </source>
</evidence>
<proteinExistence type="predicted"/>
<reference evidence="1 2" key="1">
    <citation type="journal article" date="2017" name="Antonie Van Leeuwenhoek">
        <title>Rhizobium rhizosphaerae sp. nov., a novel species isolated from rice rhizosphere.</title>
        <authorList>
            <person name="Zhao J.J."/>
            <person name="Zhang J."/>
            <person name="Zhang R.J."/>
            <person name="Zhang C.W."/>
            <person name="Yin H.Q."/>
            <person name="Zhang X.X."/>
        </authorList>
    </citation>
    <scope>NUCLEOTIDE SEQUENCE [LARGE SCALE GENOMIC DNA]</scope>
    <source>
        <strain evidence="1 2">E3</strain>
    </source>
</reference>
<dbReference type="RefSeq" id="WP_008845292.1">
    <property type="nucleotide sequence ID" value="NZ_BAEN01000057.1"/>
</dbReference>
<keyword evidence="2" id="KW-1185">Reference proteome</keyword>